<proteinExistence type="predicted"/>
<dbReference type="SMART" id="SM00356">
    <property type="entry name" value="ZnF_C3H1"/>
    <property type="match status" value="2"/>
</dbReference>
<name>A0A2I3RQ99_PANTR</name>
<organism evidence="9 10">
    <name type="scientific">Pan troglodytes</name>
    <name type="common">Chimpanzee</name>
    <dbReference type="NCBI Taxonomy" id="9598"/>
    <lineage>
        <taxon>Eukaryota</taxon>
        <taxon>Metazoa</taxon>
        <taxon>Chordata</taxon>
        <taxon>Craniata</taxon>
        <taxon>Vertebrata</taxon>
        <taxon>Euteleostomi</taxon>
        <taxon>Mammalia</taxon>
        <taxon>Eutheria</taxon>
        <taxon>Euarchontoglires</taxon>
        <taxon>Primates</taxon>
        <taxon>Haplorrhini</taxon>
        <taxon>Catarrhini</taxon>
        <taxon>Hominidae</taxon>
        <taxon>Pan</taxon>
    </lineage>
</organism>
<dbReference type="GO" id="GO:0005681">
    <property type="term" value="C:spliceosomal complex"/>
    <property type="evidence" value="ECO:0000318"/>
    <property type="project" value="GO_Central"/>
</dbReference>
<keyword evidence="5" id="KW-0694">RNA-binding</keyword>
<evidence type="ECO:0000313" key="10">
    <source>
        <dbReference type="Proteomes" id="UP000002277"/>
    </source>
</evidence>
<accession>A0A2I3RQ99</accession>
<feature type="compositionally biased region" description="Basic residues" evidence="7">
    <location>
        <begin position="14"/>
        <end position="31"/>
    </location>
</feature>
<dbReference type="Gene3D" id="3.30.70.330">
    <property type="match status" value="1"/>
</dbReference>
<feature type="region of interest" description="Disordered" evidence="7">
    <location>
        <begin position="314"/>
        <end position="397"/>
    </location>
</feature>
<evidence type="ECO:0000313" key="9">
    <source>
        <dbReference type="Ensembl" id="ENSPTRP00000066498.1"/>
    </source>
</evidence>
<dbReference type="GO" id="GO:0030628">
    <property type="term" value="F:pre-mRNA 3'-splice site binding"/>
    <property type="evidence" value="ECO:0000318"/>
    <property type="project" value="GO_Central"/>
</dbReference>
<sequence>MAAPQKVTFPEKPSHKKYRAALKKEKRKKHRQELAPLRDSGLSQKEEDTFIEKQQLEKLWGRERQRLHEEWLLREQKAQEEFRIKKEKEEVARKRQEQERKLKEQWEEQQRKEREEEEQKRQKKQKPEAVQKMLDQAENELENVMEKDGVNCPFYSKTGACRFGDRCSHDFPTSSPTLLIKSMFTVFGMEQCRRDDYDSEASLEYSEEETYQQFLDFCEDVLPELKNVRRVIQFKVSCNLEPHLRGKYICSKNAKQLFLCLTDDGMYAGRQLQCEFCPVARWKMVICGLFEIQQCPRGKHCNFLQVLRNPIETSSSKRRERMGHHDEYYRLRGRRYYQERHNSPSRGRNSDRSGGQCSRSENRRSRHSRSQSFSRSQSRGSRRSGSRDRTVQSPKSK</sequence>
<reference evidence="9" key="3">
    <citation type="submission" date="2025-09" db="UniProtKB">
        <authorList>
            <consortium name="Ensembl"/>
        </authorList>
    </citation>
    <scope>IDENTIFICATION</scope>
</reference>
<keyword evidence="10" id="KW-1185">Reference proteome</keyword>
<evidence type="ECO:0000256" key="3">
    <source>
        <dbReference type="ARBA" id="ARBA00022771"/>
    </source>
</evidence>
<feature type="compositionally biased region" description="Basic and acidic residues" evidence="7">
    <location>
        <begin position="110"/>
        <end position="129"/>
    </location>
</feature>
<dbReference type="Proteomes" id="UP000002277">
    <property type="component" value="Chromosome 19"/>
</dbReference>
<feature type="compositionally biased region" description="Low complexity" evidence="7">
    <location>
        <begin position="370"/>
        <end position="379"/>
    </location>
</feature>
<feature type="compositionally biased region" description="Polar residues" evidence="7">
    <location>
        <begin position="344"/>
        <end position="357"/>
    </location>
</feature>
<evidence type="ECO:0000256" key="7">
    <source>
        <dbReference type="SAM" id="MobiDB-lite"/>
    </source>
</evidence>
<dbReference type="PROSITE" id="PS50103">
    <property type="entry name" value="ZF_C3H1"/>
    <property type="match status" value="1"/>
</dbReference>
<reference evidence="9 10" key="1">
    <citation type="journal article" date="2005" name="Nature">
        <title>Initial sequence of the chimpanzee genome and comparison with the human genome.</title>
        <authorList>
            <consortium name="Chimpanzee sequencing and analysis consortium"/>
        </authorList>
    </citation>
    <scope>NUCLEOTIDE SEQUENCE [LARGE SCALE GENOMIC DNA]</scope>
</reference>
<feature type="zinc finger region" description="C3H1-type" evidence="6">
    <location>
        <begin position="146"/>
        <end position="174"/>
    </location>
</feature>
<keyword evidence="1 6" id="KW-0479">Metal-binding</keyword>
<dbReference type="AlphaFoldDB" id="A0A2I3RQ99"/>
<dbReference type="PANTHER" id="PTHR12620">
    <property type="entry name" value="U2 SNRNP AUXILIARY FACTOR, SMALL SUBUNIT"/>
    <property type="match status" value="1"/>
</dbReference>
<protein>
    <recommendedName>
        <fullName evidence="8">C3H1-type domain-containing protein</fullName>
    </recommendedName>
</protein>
<feature type="compositionally biased region" description="Basic and acidic residues" evidence="7">
    <location>
        <begin position="323"/>
        <end position="342"/>
    </location>
</feature>
<dbReference type="GeneTree" id="ENSGT00950000183152"/>
<dbReference type="EMBL" id="AACZ04060065">
    <property type="status" value="NOT_ANNOTATED_CDS"/>
    <property type="molecule type" value="Genomic_DNA"/>
</dbReference>
<evidence type="ECO:0000256" key="1">
    <source>
        <dbReference type="ARBA" id="ARBA00022723"/>
    </source>
</evidence>
<feature type="region of interest" description="Disordered" evidence="7">
    <location>
        <begin position="1"/>
        <end position="48"/>
    </location>
</feature>
<dbReference type="InParanoid" id="A0A2I3RQ99"/>
<dbReference type="Pfam" id="PF00642">
    <property type="entry name" value="zf-CCCH"/>
    <property type="match status" value="1"/>
</dbReference>
<dbReference type="GO" id="GO:0089701">
    <property type="term" value="C:U2AF complex"/>
    <property type="evidence" value="ECO:0000318"/>
    <property type="project" value="GO_Central"/>
</dbReference>
<evidence type="ECO:0000256" key="2">
    <source>
        <dbReference type="ARBA" id="ARBA00022737"/>
    </source>
</evidence>
<dbReference type="InterPro" id="IPR000571">
    <property type="entry name" value="Znf_CCCH"/>
</dbReference>
<dbReference type="InterPro" id="IPR012677">
    <property type="entry name" value="Nucleotide-bd_a/b_plait_sf"/>
</dbReference>
<keyword evidence="3 6" id="KW-0863">Zinc-finger</keyword>
<dbReference type="GO" id="GO:0000398">
    <property type="term" value="P:mRNA splicing, via spliceosome"/>
    <property type="evidence" value="ECO:0000318"/>
    <property type="project" value="GO_Central"/>
</dbReference>
<dbReference type="InterPro" id="IPR003954">
    <property type="entry name" value="RRM_euk-type"/>
</dbReference>
<dbReference type="Bgee" id="ENSPTRG00000045685">
    <property type="expression patterns" value="Expressed in lymph node and 12 other cell types or tissues"/>
</dbReference>
<dbReference type="GO" id="GO:0008270">
    <property type="term" value="F:zinc ion binding"/>
    <property type="evidence" value="ECO:0007669"/>
    <property type="project" value="UniProtKB-KW"/>
</dbReference>
<evidence type="ECO:0000256" key="4">
    <source>
        <dbReference type="ARBA" id="ARBA00022833"/>
    </source>
</evidence>
<dbReference type="OMA" id="ANCTRYH"/>
<reference evidence="9" key="2">
    <citation type="submission" date="2025-08" db="UniProtKB">
        <authorList>
            <consortium name="Ensembl"/>
        </authorList>
    </citation>
    <scope>IDENTIFICATION</scope>
</reference>
<evidence type="ECO:0000256" key="5">
    <source>
        <dbReference type="ARBA" id="ARBA00022884"/>
    </source>
</evidence>
<dbReference type="Ensembl" id="ENSPTRT00000077017.1">
    <property type="protein sequence ID" value="ENSPTRP00000066498.1"/>
    <property type="gene ID" value="ENSPTRG00000045685.1"/>
</dbReference>
<keyword evidence="2" id="KW-0677">Repeat</keyword>
<dbReference type="PRINTS" id="PR01848">
    <property type="entry name" value="U2AUXFACTOR"/>
</dbReference>
<feature type="domain" description="C3H1-type" evidence="8">
    <location>
        <begin position="146"/>
        <end position="174"/>
    </location>
</feature>
<evidence type="ECO:0000256" key="6">
    <source>
        <dbReference type="PROSITE-ProRule" id="PRU00723"/>
    </source>
</evidence>
<dbReference type="SMART" id="SM00361">
    <property type="entry name" value="RRM_1"/>
    <property type="match status" value="1"/>
</dbReference>
<keyword evidence="4 6" id="KW-0862">Zinc</keyword>
<feature type="region of interest" description="Disordered" evidence="7">
    <location>
        <begin position="110"/>
        <end position="130"/>
    </location>
</feature>
<dbReference type="InterPro" id="IPR009145">
    <property type="entry name" value="U2AF_small"/>
</dbReference>
<evidence type="ECO:0000259" key="8">
    <source>
        <dbReference type="PROSITE" id="PS50103"/>
    </source>
</evidence>